<dbReference type="InterPro" id="IPR042144">
    <property type="entry name" value="CARD_IPS1"/>
</dbReference>
<evidence type="ECO:0000256" key="21">
    <source>
        <dbReference type="ARBA" id="ARBA00083233"/>
    </source>
</evidence>
<keyword evidence="7" id="KW-0399">Innate immunity</keyword>
<feature type="compositionally biased region" description="Low complexity" evidence="22">
    <location>
        <begin position="149"/>
        <end position="159"/>
    </location>
</feature>
<keyword evidence="10" id="KW-0832">Ubl conjugation</keyword>
<evidence type="ECO:0000256" key="1">
    <source>
        <dbReference type="ARBA" id="ARBA00004275"/>
    </source>
</evidence>
<dbReference type="SMR" id="A0A1B1ESR8"/>
<keyword evidence="11" id="KW-0391">Immunity</keyword>
<dbReference type="FunFam" id="1.10.533.10:FF:000063">
    <property type="entry name" value="Mitochondrial antiviral-signaling protein"/>
    <property type="match status" value="1"/>
</dbReference>
<evidence type="ECO:0000256" key="9">
    <source>
        <dbReference type="ARBA" id="ARBA00022787"/>
    </source>
</evidence>
<evidence type="ECO:0000256" key="7">
    <source>
        <dbReference type="ARBA" id="ARBA00022588"/>
    </source>
</evidence>
<feature type="region of interest" description="Disordered" evidence="22">
    <location>
        <begin position="98"/>
        <end position="297"/>
    </location>
</feature>
<dbReference type="GO" id="GO:0045087">
    <property type="term" value="P:innate immune response"/>
    <property type="evidence" value="ECO:0007669"/>
    <property type="project" value="UniProtKB-KW"/>
</dbReference>
<sequence>MSFARDRLYKGYLLRRMATIVSTVKTREIVPHLSCLTDHDRENIEAKRDTCGNYDSMVLLLDCLKRRENWPEQFIAALEACDHQTLADEIRAEYDALRGTNNSSPSSPPVTVTRAHVHPAPSASHLSIPESADNTPAAQAALPPPDIPAQPQAPQSSADQHPEAEEAEIKVKPAPSTPPPSPETPHNQATAAPPPQSEIGSHQEPVENSESDIQDVSGDNGVNAGNGEAALSSVDTPHPEPVQSPPPTQMNSDVTDGSSFPTMTPEKPPVQDTSPVEDLQRAAAAAVQPEETSEAPATQVAAVVAASLFDDALCLSKPGELMSVQPQNHATVSAPSSPEQPYSGNSERLEISEAAADAPACSVTSSTITTTTLDTTSALPCQENGIPLNHNEPEENQYDSPGQSLDLQEVRMNVVMISEEPSILNLDGQSSAAQIVNGEEALPPPPPPPTNAAGTVSSVSTDDLSEPEPEQKTRRDSEEHTSSRALPANTKYILTAAGVGACALLMAWKFKN</sequence>
<keyword evidence="17" id="KW-0576">Peroxisome</keyword>
<dbReference type="GO" id="GO:1900063">
    <property type="term" value="P:regulation of peroxisome organization"/>
    <property type="evidence" value="ECO:0007669"/>
    <property type="project" value="UniProtKB-ARBA"/>
</dbReference>
<feature type="compositionally biased region" description="Pro residues" evidence="22">
    <location>
        <begin position="239"/>
        <end position="248"/>
    </location>
</feature>
<feature type="region of interest" description="Disordered" evidence="22">
    <location>
        <begin position="438"/>
        <end position="486"/>
    </location>
</feature>
<feature type="compositionally biased region" description="Polar residues" evidence="22">
    <location>
        <begin position="452"/>
        <end position="462"/>
    </location>
</feature>
<dbReference type="GO" id="GO:1900227">
    <property type="term" value="P:positive regulation of NLRP3 inflammasome complex assembly"/>
    <property type="evidence" value="ECO:0007669"/>
    <property type="project" value="UniProtKB-ARBA"/>
</dbReference>
<dbReference type="GO" id="GO:0070585">
    <property type="term" value="P:protein localization to mitochondrion"/>
    <property type="evidence" value="ECO:0007669"/>
    <property type="project" value="UniProtKB-ARBA"/>
</dbReference>
<evidence type="ECO:0000256" key="16">
    <source>
        <dbReference type="ARBA" id="ARBA00023139"/>
    </source>
</evidence>
<feature type="domain" description="Caspase recruitment" evidence="23">
    <location>
        <begin position="7"/>
        <end position="93"/>
    </location>
</feature>
<evidence type="ECO:0000256" key="13">
    <source>
        <dbReference type="ARBA" id="ARBA00023118"/>
    </source>
</evidence>
<dbReference type="InterPro" id="IPR031964">
    <property type="entry name" value="CARD_dom"/>
</dbReference>
<keyword evidence="9" id="KW-1000">Mitochondrion outer membrane</keyword>
<dbReference type="AlphaFoldDB" id="A0A1B1ESR8"/>
<dbReference type="GO" id="GO:0002230">
    <property type="term" value="P:positive regulation of defense response to virus by host"/>
    <property type="evidence" value="ECO:0007669"/>
    <property type="project" value="UniProtKB-ARBA"/>
</dbReference>
<evidence type="ECO:0000256" key="3">
    <source>
        <dbReference type="ARBA" id="ARBA00022481"/>
    </source>
</evidence>
<feature type="compositionally biased region" description="Low complexity" evidence="22">
    <location>
        <begin position="100"/>
        <end position="113"/>
    </location>
</feature>
<feature type="compositionally biased region" description="Basic and acidic residues" evidence="22">
    <location>
        <begin position="469"/>
        <end position="482"/>
    </location>
</feature>
<dbReference type="CDD" id="cd08811">
    <property type="entry name" value="CARD_IPS1"/>
    <property type="match status" value="1"/>
</dbReference>
<evidence type="ECO:0000256" key="5">
    <source>
        <dbReference type="ARBA" id="ARBA00022553"/>
    </source>
</evidence>
<dbReference type="SUPFAM" id="SSF47986">
    <property type="entry name" value="DEATH domain"/>
    <property type="match status" value="1"/>
</dbReference>
<proteinExistence type="evidence at transcript level"/>
<dbReference type="GO" id="GO:0032727">
    <property type="term" value="P:positive regulation of interferon-alpha production"/>
    <property type="evidence" value="ECO:0007669"/>
    <property type="project" value="UniProtKB-ARBA"/>
</dbReference>
<evidence type="ECO:0000256" key="2">
    <source>
        <dbReference type="ARBA" id="ARBA00004572"/>
    </source>
</evidence>
<protein>
    <recommendedName>
        <fullName evidence="19">Mitochondrial antiviral-signaling protein</fullName>
    </recommendedName>
    <alternativeName>
        <fullName evidence="20">Interferon beta promoter stimulator protein 1</fullName>
    </alternativeName>
    <alternativeName>
        <fullName evidence="21">Virus-induced-signaling adapter</fullName>
    </alternativeName>
</protein>
<evidence type="ECO:0000256" key="14">
    <source>
        <dbReference type="ARBA" id="ARBA00023128"/>
    </source>
</evidence>
<dbReference type="Pfam" id="PF16739">
    <property type="entry name" value="CARD_2"/>
    <property type="match status" value="1"/>
</dbReference>
<keyword evidence="6" id="KW-0945">Host-virus interaction</keyword>
<evidence type="ECO:0000256" key="18">
    <source>
        <dbReference type="ARBA" id="ARBA00023288"/>
    </source>
</evidence>
<keyword evidence="12" id="KW-1133">Transmembrane helix</keyword>
<evidence type="ECO:0000256" key="11">
    <source>
        <dbReference type="ARBA" id="ARBA00022859"/>
    </source>
</evidence>
<evidence type="ECO:0000256" key="17">
    <source>
        <dbReference type="ARBA" id="ARBA00023140"/>
    </source>
</evidence>
<feature type="compositionally biased region" description="Polar residues" evidence="22">
    <location>
        <begin position="249"/>
        <end position="262"/>
    </location>
</feature>
<keyword evidence="4" id="KW-1017">Isopeptide bond</keyword>
<gene>
    <name evidence="24" type="primary">Mavs</name>
</gene>
<keyword evidence="5" id="KW-0597">Phosphoprotein</keyword>
<dbReference type="GO" id="GO:0051607">
    <property type="term" value="P:defense response to virus"/>
    <property type="evidence" value="ECO:0007669"/>
    <property type="project" value="UniProtKB-KW"/>
</dbReference>
<evidence type="ECO:0000256" key="20">
    <source>
        <dbReference type="ARBA" id="ARBA00082620"/>
    </source>
</evidence>
<evidence type="ECO:0000256" key="6">
    <source>
        <dbReference type="ARBA" id="ARBA00022581"/>
    </source>
</evidence>
<evidence type="ECO:0000259" key="23">
    <source>
        <dbReference type="Pfam" id="PF16739"/>
    </source>
</evidence>
<keyword evidence="18" id="KW-0449">Lipoprotein</keyword>
<evidence type="ECO:0000256" key="4">
    <source>
        <dbReference type="ARBA" id="ARBA00022499"/>
    </source>
</evidence>
<keyword evidence="8" id="KW-0812">Transmembrane</keyword>
<name>A0A1B1ESR8_LARCR</name>
<dbReference type="InterPro" id="IPR011029">
    <property type="entry name" value="DEATH-like_dom_sf"/>
</dbReference>
<comment type="subcellular location">
    <subcellularLocation>
        <location evidence="2">Mitochondrion outer membrane</location>
        <topology evidence="2">Single-pass membrane protein</topology>
    </subcellularLocation>
    <subcellularLocation>
        <location evidence="1">Peroxisome</location>
    </subcellularLocation>
</comment>
<evidence type="ECO:0000256" key="8">
    <source>
        <dbReference type="ARBA" id="ARBA00022692"/>
    </source>
</evidence>
<dbReference type="GO" id="GO:0032728">
    <property type="term" value="P:positive regulation of interferon-beta production"/>
    <property type="evidence" value="ECO:0007669"/>
    <property type="project" value="UniProtKB-ARBA"/>
</dbReference>
<keyword evidence="15" id="KW-0472">Membrane</keyword>
<dbReference type="GO" id="GO:0035591">
    <property type="term" value="F:signaling adaptor activity"/>
    <property type="evidence" value="ECO:0007669"/>
    <property type="project" value="UniProtKB-ARBA"/>
</dbReference>
<keyword evidence="3" id="KW-0488">Methylation</keyword>
<evidence type="ECO:0000256" key="12">
    <source>
        <dbReference type="ARBA" id="ARBA00022989"/>
    </source>
</evidence>
<dbReference type="GO" id="GO:0002753">
    <property type="term" value="P:cytoplasmic pattern recognition receptor signaling pathway"/>
    <property type="evidence" value="ECO:0007669"/>
    <property type="project" value="UniProtKB-ARBA"/>
</dbReference>
<feature type="region of interest" description="Disordered" evidence="22">
    <location>
        <begin position="326"/>
        <end position="346"/>
    </location>
</feature>
<reference evidence="24" key="1">
    <citation type="journal article" date="2016" name="Fish Shellfish Immunol.">
        <title>Molecular characterization and expression analyses of three RIG-I-like receptor signaling pathway genes (MDA5, LGP2 and MAVS) in Larimichthys crocea.</title>
        <authorList>
            <person name="Shen B."/>
            <person name="Hu Y."/>
            <person name="Zhang S."/>
            <person name="Zheng J."/>
            <person name="Zeng L."/>
            <person name="Zhang J."/>
            <person name="Zhu A."/>
            <person name="Wu C."/>
        </authorList>
    </citation>
    <scope>NUCLEOTIDE SEQUENCE</scope>
</reference>
<keyword evidence="16" id="KW-0564">Palmitate</keyword>
<feature type="compositionally biased region" description="Basic and acidic residues" evidence="22">
    <location>
        <begin position="160"/>
        <end position="171"/>
    </location>
</feature>
<dbReference type="Gene3D" id="1.10.533.10">
    <property type="entry name" value="Death Domain, Fas"/>
    <property type="match status" value="1"/>
</dbReference>
<keyword evidence="13" id="KW-0051">Antiviral defense</keyword>
<keyword evidence="14" id="KW-0496">Mitochondrion</keyword>
<dbReference type="GO" id="GO:0005741">
    <property type="term" value="C:mitochondrial outer membrane"/>
    <property type="evidence" value="ECO:0007669"/>
    <property type="project" value="UniProtKB-SubCell"/>
</dbReference>
<accession>A0A1B1ESR8</accession>
<evidence type="ECO:0000256" key="15">
    <source>
        <dbReference type="ARBA" id="ARBA00023136"/>
    </source>
</evidence>
<dbReference type="EMBL" id="KU886063">
    <property type="protein sequence ID" value="ANQ31757.1"/>
    <property type="molecule type" value="mRNA"/>
</dbReference>
<evidence type="ECO:0000256" key="22">
    <source>
        <dbReference type="SAM" id="MobiDB-lite"/>
    </source>
</evidence>
<evidence type="ECO:0000256" key="10">
    <source>
        <dbReference type="ARBA" id="ARBA00022843"/>
    </source>
</evidence>
<evidence type="ECO:0000313" key="24">
    <source>
        <dbReference type="EMBL" id="ANQ31757.1"/>
    </source>
</evidence>
<dbReference type="GO" id="GO:0032755">
    <property type="term" value="P:positive regulation of interleukin-6 production"/>
    <property type="evidence" value="ECO:0007669"/>
    <property type="project" value="UniProtKB-ARBA"/>
</dbReference>
<dbReference type="GO" id="GO:0045071">
    <property type="term" value="P:negative regulation of viral genome replication"/>
    <property type="evidence" value="ECO:0007669"/>
    <property type="project" value="UniProtKB-ARBA"/>
</dbReference>
<evidence type="ECO:0000256" key="19">
    <source>
        <dbReference type="ARBA" id="ARBA00071084"/>
    </source>
</evidence>
<organism evidence="24">
    <name type="scientific">Larimichthys crocea</name>
    <name type="common">Large yellow croaker</name>
    <name type="synonym">Pseudosciaena crocea</name>
    <dbReference type="NCBI Taxonomy" id="215358"/>
    <lineage>
        <taxon>Eukaryota</taxon>
        <taxon>Metazoa</taxon>
        <taxon>Chordata</taxon>
        <taxon>Craniata</taxon>
        <taxon>Vertebrata</taxon>
        <taxon>Euteleostomi</taxon>
        <taxon>Actinopterygii</taxon>
        <taxon>Neopterygii</taxon>
        <taxon>Teleostei</taxon>
        <taxon>Neoteleostei</taxon>
        <taxon>Acanthomorphata</taxon>
        <taxon>Eupercaria</taxon>
        <taxon>Sciaenidae</taxon>
        <taxon>Larimichthys</taxon>
    </lineage>
</organism>
<dbReference type="GO" id="GO:0005777">
    <property type="term" value="C:peroxisome"/>
    <property type="evidence" value="ECO:0007669"/>
    <property type="project" value="UniProtKB-SubCell"/>
</dbReference>